<comment type="caution">
    <text evidence="2">The sequence shown here is derived from an EMBL/GenBank/DDBJ whole genome shotgun (WGS) entry which is preliminary data.</text>
</comment>
<dbReference type="InterPro" id="IPR011335">
    <property type="entry name" value="Restrct_endonuc-II-like"/>
</dbReference>
<dbReference type="Pfam" id="PF05685">
    <property type="entry name" value="Uma2"/>
    <property type="match status" value="1"/>
</dbReference>
<proteinExistence type="predicted"/>
<protein>
    <recommendedName>
        <fullName evidence="1">Putative restriction endonuclease domain-containing protein</fullName>
    </recommendedName>
</protein>
<dbReference type="Proteomes" id="UP001500936">
    <property type="component" value="Unassembled WGS sequence"/>
</dbReference>
<dbReference type="PANTHER" id="PTHR36558">
    <property type="entry name" value="GLR1098 PROTEIN"/>
    <property type="match status" value="1"/>
</dbReference>
<accession>A0ABP8KLS0</accession>
<dbReference type="InterPro" id="IPR008538">
    <property type="entry name" value="Uma2"/>
</dbReference>
<dbReference type="EMBL" id="BAABHB010000007">
    <property type="protein sequence ID" value="GAA4410340.1"/>
    <property type="molecule type" value="Genomic_DNA"/>
</dbReference>
<name>A0ABP8KLS0_9BACT</name>
<evidence type="ECO:0000259" key="1">
    <source>
        <dbReference type="Pfam" id="PF05685"/>
    </source>
</evidence>
<dbReference type="Gene3D" id="3.90.1570.10">
    <property type="entry name" value="tt1808, chain A"/>
    <property type="match status" value="1"/>
</dbReference>
<dbReference type="InterPro" id="IPR012296">
    <property type="entry name" value="Nuclease_put_TT1808"/>
</dbReference>
<evidence type="ECO:0000313" key="3">
    <source>
        <dbReference type="Proteomes" id="UP001500936"/>
    </source>
</evidence>
<reference evidence="3" key="1">
    <citation type="journal article" date="2019" name="Int. J. Syst. Evol. Microbiol.">
        <title>The Global Catalogue of Microorganisms (GCM) 10K type strain sequencing project: providing services to taxonomists for standard genome sequencing and annotation.</title>
        <authorList>
            <consortium name="The Broad Institute Genomics Platform"/>
            <consortium name="The Broad Institute Genome Sequencing Center for Infectious Disease"/>
            <person name="Wu L."/>
            <person name="Ma J."/>
        </authorList>
    </citation>
    <scope>NUCLEOTIDE SEQUENCE [LARGE SCALE GENOMIC DNA]</scope>
    <source>
        <strain evidence="3">JCM 17925</strain>
    </source>
</reference>
<dbReference type="SUPFAM" id="SSF52980">
    <property type="entry name" value="Restriction endonuclease-like"/>
    <property type="match status" value="1"/>
</dbReference>
<dbReference type="CDD" id="cd06260">
    <property type="entry name" value="DUF820-like"/>
    <property type="match status" value="1"/>
</dbReference>
<gene>
    <name evidence="2" type="ORF">GCM10023187_34780</name>
</gene>
<feature type="domain" description="Putative restriction endonuclease" evidence="1">
    <location>
        <begin position="19"/>
        <end position="150"/>
    </location>
</feature>
<sequence length="153" mass="16799">MTWAERAAGPVMLRVPATWEEYLDLVDEVPYTIEYVNGEIISSAEAEKEGNTAQTGQASFIHELLVVTLAKLLANYFDDLGNYSVVGSNIKIYAEACRSEFNADVPVIQGVPDFVRLPSSKLSGTQLTNSYLVVEILSESTKDYDLGTKLSVL</sequence>
<organism evidence="2 3">
    <name type="scientific">Nibrella viscosa</name>
    <dbReference type="NCBI Taxonomy" id="1084524"/>
    <lineage>
        <taxon>Bacteria</taxon>
        <taxon>Pseudomonadati</taxon>
        <taxon>Bacteroidota</taxon>
        <taxon>Cytophagia</taxon>
        <taxon>Cytophagales</taxon>
        <taxon>Spirosomataceae</taxon>
        <taxon>Nibrella</taxon>
    </lineage>
</organism>
<evidence type="ECO:0000313" key="2">
    <source>
        <dbReference type="EMBL" id="GAA4410340.1"/>
    </source>
</evidence>
<keyword evidence="3" id="KW-1185">Reference proteome</keyword>
<dbReference type="PANTHER" id="PTHR36558:SF1">
    <property type="entry name" value="RESTRICTION ENDONUCLEASE DOMAIN-CONTAINING PROTEIN-RELATED"/>
    <property type="match status" value="1"/>
</dbReference>